<organism evidence="1 2">
    <name type="scientific">Romanomermis culicivorax</name>
    <name type="common">Nematode worm</name>
    <dbReference type="NCBI Taxonomy" id="13658"/>
    <lineage>
        <taxon>Eukaryota</taxon>
        <taxon>Metazoa</taxon>
        <taxon>Ecdysozoa</taxon>
        <taxon>Nematoda</taxon>
        <taxon>Enoplea</taxon>
        <taxon>Dorylaimia</taxon>
        <taxon>Mermithida</taxon>
        <taxon>Mermithoidea</taxon>
        <taxon>Mermithidae</taxon>
        <taxon>Romanomermis</taxon>
    </lineage>
</organism>
<evidence type="ECO:0000313" key="2">
    <source>
        <dbReference type="WBParaSite" id="nRc.2.0.1.t39631-RA"/>
    </source>
</evidence>
<evidence type="ECO:0000313" key="1">
    <source>
        <dbReference type="Proteomes" id="UP000887565"/>
    </source>
</evidence>
<dbReference type="WBParaSite" id="nRc.2.0.1.t39631-RA">
    <property type="protein sequence ID" value="nRc.2.0.1.t39631-RA"/>
    <property type="gene ID" value="nRc.2.0.1.g39631"/>
</dbReference>
<sequence length="88" mass="9823">MKLLSSVTSATMSRTFLPKFFSNSSKLVFVSSTVSCKMAACKTSPSPTEPSSHKIWATPIGWLMYKRPSQPQFLDSPLQIKICRAHKK</sequence>
<dbReference type="AlphaFoldDB" id="A0A915KLI2"/>
<name>A0A915KLI2_ROMCU</name>
<proteinExistence type="predicted"/>
<dbReference type="Proteomes" id="UP000887565">
    <property type="component" value="Unplaced"/>
</dbReference>
<protein>
    <submittedName>
        <fullName evidence="2">Uncharacterized protein</fullName>
    </submittedName>
</protein>
<accession>A0A915KLI2</accession>
<keyword evidence="1" id="KW-1185">Reference proteome</keyword>
<reference evidence="2" key="1">
    <citation type="submission" date="2022-11" db="UniProtKB">
        <authorList>
            <consortium name="WormBaseParasite"/>
        </authorList>
    </citation>
    <scope>IDENTIFICATION</scope>
</reference>